<accession>A0A3D4V4N3</accession>
<proteinExistence type="predicted"/>
<reference evidence="1 2" key="1">
    <citation type="journal article" date="2018" name="Nat. Biotechnol.">
        <title>A standardized bacterial taxonomy based on genome phylogeny substantially revises the tree of life.</title>
        <authorList>
            <person name="Parks D.H."/>
            <person name="Chuvochina M."/>
            <person name="Waite D.W."/>
            <person name="Rinke C."/>
            <person name="Skarshewski A."/>
            <person name="Chaumeil P.A."/>
            <person name="Hugenholtz P."/>
        </authorList>
    </citation>
    <scope>NUCLEOTIDE SEQUENCE [LARGE SCALE GENOMIC DNA]</scope>
    <source>
        <strain evidence="1">UBA8844</strain>
    </source>
</reference>
<evidence type="ECO:0000313" key="2">
    <source>
        <dbReference type="Proteomes" id="UP000264071"/>
    </source>
</evidence>
<dbReference type="EMBL" id="DPIY01000001">
    <property type="protein sequence ID" value="HCT55678.1"/>
    <property type="molecule type" value="Genomic_DNA"/>
</dbReference>
<evidence type="ECO:0008006" key="3">
    <source>
        <dbReference type="Google" id="ProtNLM"/>
    </source>
</evidence>
<dbReference type="Proteomes" id="UP000264071">
    <property type="component" value="Unassembled WGS sequence"/>
</dbReference>
<protein>
    <recommendedName>
        <fullName evidence="3">Alpha/beta hydrolase</fullName>
    </recommendedName>
</protein>
<evidence type="ECO:0000313" key="1">
    <source>
        <dbReference type="EMBL" id="HCT55678.1"/>
    </source>
</evidence>
<organism evidence="1 2">
    <name type="scientific">Gemmatimonas aurantiaca</name>
    <dbReference type="NCBI Taxonomy" id="173480"/>
    <lineage>
        <taxon>Bacteria</taxon>
        <taxon>Pseudomonadati</taxon>
        <taxon>Gemmatimonadota</taxon>
        <taxon>Gemmatimonadia</taxon>
        <taxon>Gemmatimonadales</taxon>
        <taxon>Gemmatimonadaceae</taxon>
        <taxon>Gemmatimonas</taxon>
    </lineage>
</organism>
<gene>
    <name evidence="1" type="ORF">DGD08_00545</name>
</gene>
<comment type="caution">
    <text evidence="1">The sequence shown here is derived from an EMBL/GenBank/DDBJ whole genome shotgun (WGS) entry which is preliminary data.</text>
</comment>
<sequence length="320" mass="35429">MPWTPQSQPWTSNRAILLVHGIGNAAPGDYKELLERVKTALGPAADTTVIYQLWYDQINDWVKGKLQVGSLLQQAVNTLSDSIDDAELGETMAEVIGDVLWPVLVAEARAAVRDAFLAQVKRMLLDAEESNVDPLERKISIICHSLGCFHTYEALHHAAVMGTHTLRPGSDGVVFENVIFMASPVQLIRTVADRMGPLVPNRRWLYAVKGDALAIPSEPLMLGGEATSVKRWISITGSLDPVGGHFFRRRADWGYMKVDGQFAALVDDQQLLGIDSPAALLKTFLDSRRPDAPPMFGIANPHSWEGYVDRHADRLREWLT</sequence>
<name>A0A3D4V4N3_9BACT</name>
<dbReference type="AlphaFoldDB" id="A0A3D4V4N3"/>